<keyword evidence="1" id="KW-0812">Transmembrane</keyword>
<dbReference type="AlphaFoldDB" id="A0A1J1I8L5"/>
<protein>
    <submittedName>
        <fullName evidence="3">CLUMA_CG009495, isoform A</fullName>
    </submittedName>
</protein>
<proteinExistence type="predicted"/>
<feature type="chain" id="PRO_5012339681" evidence="2">
    <location>
        <begin position="17"/>
        <end position="327"/>
    </location>
</feature>
<feature type="non-terminal residue" evidence="3">
    <location>
        <position position="327"/>
    </location>
</feature>
<keyword evidence="4" id="KW-1185">Reference proteome</keyword>
<organism evidence="3 4">
    <name type="scientific">Clunio marinus</name>
    <dbReference type="NCBI Taxonomy" id="568069"/>
    <lineage>
        <taxon>Eukaryota</taxon>
        <taxon>Metazoa</taxon>
        <taxon>Ecdysozoa</taxon>
        <taxon>Arthropoda</taxon>
        <taxon>Hexapoda</taxon>
        <taxon>Insecta</taxon>
        <taxon>Pterygota</taxon>
        <taxon>Neoptera</taxon>
        <taxon>Endopterygota</taxon>
        <taxon>Diptera</taxon>
        <taxon>Nematocera</taxon>
        <taxon>Chironomoidea</taxon>
        <taxon>Chironomidae</taxon>
        <taxon>Clunio</taxon>
    </lineage>
</organism>
<reference evidence="3 4" key="1">
    <citation type="submission" date="2015-04" db="EMBL/GenBank/DDBJ databases">
        <authorList>
            <person name="Syromyatnikov M.Y."/>
            <person name="Popov V.N."/>
        </authorList>
    </citation>
    <scope>NUCLEOTIDE SEQUENCE [LARGE SCALE GENOMIC DNA]</scope>
</reference>
<feature type="non-terminal residue" evidence="3">
    <location>
        <position position="1"/>
    </location>
</feature>
<feature type="transmembrane region" description="Helical" evidence="1">
    <location>
        <begin position="104"/>
        <end position="126"/>
    </location>
</feature>
<feature type="signal peptide" evidence="2">
    <location>
        <begin position="1"/>
        <end position="16"/>
    </location>
</feature>
<keyword evidence="2" id="KW-0732">Signal</keyword>
<dbReference type="OrthoDB" id="6611212at2759"/>
<feature type="transmembrane region" description="Helical" evidence="1">
    <location>
        <begin position="78"/>
        <end position="98"/>
    </location>
</feature>
<dbReference type="Proteomes" id="UP000183832">
    <property type="component" value="Unassembled WGS sequence"/>
</dbReference>
<keyword evidence="1" id="KW-0472">Membrane</keyword>
<evidence type="ECO:0000256" key="1">
    <source>
        <dbReference type="SAM" id="Phobius"/>
    </source>
</evidence>
<dbReference type="EMBL" id="CVRI01000043">
    <property type="protein sequence ID" value="CRK96058.1"/>
    <property type="molecule type" value="Genomic_DNA"/>
</dbReference>
<gene>
    <name evidence="3" type="ORF">CLUMA_CG009495</name>
</gene>
<keyword evidence="1" id="KW-1133">Transmembrane helix</keyword>
<evidence type="ECO:0000313" key="4">
    <source>
        <dbReference type="Proteomes" id="UP000183832"/>
    </source>
</evidence>
<evidence type="ECO:0000313" key="3">
    <source>
        <dbReference type="EMBL" id="CRK96058.1"/>
    </source>
</evidence>
<name>A0A1J1I8L5_9DIPT</name>
<sequence>SALVIVSILLELKAEASHNSSNDLQINNQKSLRSTYESLSQQLLQIRHLLKSLLTEWNFGESEITERTFGRIRLFRKIILPAAFIGGLLTAVIFKIKILGVLNLLLVGKVLLLQLGFMVAKIVYALKDFLPSKHDSPQVYPVYHQPPPPQQIFIPVPSNGNSDFHKHQVHNLGGHDDHSDFFKRSSEYDYRFGNNQDYKWLQQSNYYDQQPSFNQPYRFYMPPKDFPSPVNLYQPQHQMSIGQSQRGSVSGIPLQIPHKTEFHQINQLQQPQGYDGVVNGLSNQPNFNVQPTTLILPQSIDSMNPEEVKKLLSDAIARASSTKTASY</sequence>
<accession>A0A1J1I8L5</accession>
<evidence type="ECO:0000256" key="2">
    <source>
        <dbReference type="SAM" id="SignalP"/>
    </source>
</evidence>